<dbReference type="OrthoDB" id="1434983at2759"/>
<evidence type="ECO:0000313" key="1">
    <source>
        <dbReference type="EMBL" id="RDX97351.1"/>
    </source>
</evidence>
<dbReference type="Proteomes" id="UP000257109">
    <property type="component" value="Unassembled WGS sequence"/>
</dbReference>
<keyword evidence="2" id="KW-1185">Reference proteome</keyword>
<name>A0A371H3J6_MUCPR</name>
<proteinExistence type="predicted"/>
<protein>
    <submittedName>
        <fullName evidence="1">Uncharacterized protein</fullName>
    </submittedName>
</protein>
<dbReference type="Pfam" id="PF08284">
    <property type="entry name" value="RVP_2"/>
    <property type="match status" value="1"/>
</dbReference>
<comment type="caution">
    <text evidence="1">The sequence shown here is derived from an EMBL/GenBank/DDBJ whole genome shotgun (WGS) entry which is preliminary data.</text>
</comment>
<gene>
    <name evidence="1" type="ORF">CR513_19883</name>
</gene>
<organism evidence="1 2">
    <name type="scientific">Mucuna pruriens</name>
    <name type="common">Velvet bean</name>
    <name type="synonym">Dolichos pruriens</name>
    <dbReference type="NCBI Taxonomy" id="157652"/>
    <lineage>
        <taxon>Eukaryota</taxon>
        <taxon>Viridiplantae</taxon>
        <taxon>Streptophyta</taxon>
        <taxon>Embryophyta</taxon>
        <taxon>Tracheophyta</taxon>
        <taxon>Spermatophyta</taxon>
        <taxon>Magnoliopsida</taxon>
        <taxon>eudicotyledons</taxon>
        <taxon>Gunneridae</taxon>
        <taxon>Pentapetalae</taxon>
        <taxon>rosids</taxon>
        <taxon>fabids</taxon>
        <taxon>Fabales</taxon>
        <taxon>Fabaceae</taxon>
        <taxon>Papilionoideae</taxon>
        <taxon>50 kb inversion clade</taxon>
        <taxon>NPAAA clade</taxon>
        <taxon>indigoferoid/millettioid clade</taxon>
        <taxon>Phaseoleae</taxon>
        <taxon>Mucuna</taxon>
    </lineage>
</organism>
<evidence type="ECO:0000313" key="2">
    <source>
        <dbReference type="Proteomes" id="UP000257109"/>
    </source>
</evidence>
<sequence length="173" mass="19739">MKQSLSCLGTTPYYHLEARQQSEFVKFTNGFKAKVEHYKSVDFAKGRSFEGRSWYKPYSAPQPSRCLDREMTYFNYGKQGHMARDYTLSKKERFSTKRSSQASRAKIIEKVFALSGAKVSGFNSLIQGICLLHGYFLIVLFNFGTTHSFISHVCASTLKLLVSLHPMSVCNYL</sequence>
<accession>A0A371H3J6</accession>
<dbReference type="AlphaFoldDB" id="A0A371H3J6"/>
<feature type="non-terminal residue" evidence="1">
    <location>
        <position position="1"/>
    </location>
</feature>
<dbReference type="EMBL" id="QJKJ01003676">
    <property type="protein sequence ID" value="RDX97351.1"/>
    <property type="molecule type" value="Genomic_DNA"/>
</dbReference>
<reference evidence="1" key="1">
    <citation type="submission" date="2018-05" db="EMBL/GenBank/DDBJ databases">
        <title>Draft genome of Mucuna pruriens seed.</title>
        <authorList>
            <person name="Nnadi N.E."/>
            <person name="Vos R."/>
            <person name="Hasami M.H."/>
            <person name="Devisetty U.K."/>
            <person name="Aguiy J.C."/>
        </authorList>
    </citation>
    <scope>NUCLEOTIDE SEQUENCE [LARGE SCALE GENOMIC DNA]</scope>
    <source>
        <strain evidence="1">JCA_2017</strain>
    </source>
</reference>